<dbReference type="RefSeq" id="WP_063012837.1">
    <property type="nucleotide sequence ID" value="NZ_JADLQW010000005.1"/>
</dbReference>
<reference evidence="2 3" key="1">
    <citation type="submission" date="2018-02" db="EMBL/GenBank/DDBJ databases">
        <title>8 Nocardia nova and 1 Nocardia cyriacigeorgica strain used for evolution to TMP-SMX.</title>
        <authorList>
            <person name="Mehta H."/>
            <person name="Weng J."/>
            <person name="Shamoo Y."/>
        </authorList>
    </citation>
    <scope>NUCLEOTIDE SEQUENCE [LARGE SCALE GENOMIC DNA]</scope>
    <source>
        <strain evidence="2 3">BAA2227</strain>
    </source>
</reference>
<gene>
    <name evidence="2" type="ORF">C5F51_06590</name>
</gene>
<name>A0A2S6ABT7_9NOCA</name>
<protein>
    <submittedName>
        <fullName evidence="2">Uncharacterized protein</fullName>
    </submittedName>
</protein>
<dbReference type="Proteomes" id="UP000238356">
    <property type="component" value="Unassembled WGS sequence"/>
</dbReference>
<dbReference type="GeneID" id="66722580"/>
<dbReference type="EMBL" id="PSZD01000003">
    <property type="protein sequence ID" value="PPJ31251.1"/>
    <property type="molecule type" value="Genomic_DNA"/>
</dbReference>
<evidence type="ECO:0000256" key="1">
    <source>
        <dbReference type="SAM" id="MobiDB-lite"/>
    </source>
</evidence>
<evidence type="ECO:0000313" key="2">
    <source>
        <dbReference type="EMBL" id="PPJ31251.1"/>
    </source>
</evidence>
<evidence type="ECO:0000313" key="3">
    <source>
        <dbReference type="Proteomes" id="UP000238356"/>
    </source>
</evidence>
<sequence length="76" mass="8171">MSGARLRDAATATTIAGVQNHFDLGDPQQWVTTLRRNAAPDTAVVPRSPSARTREHTAAGRSRPAGERHERGRIAA</sequence>
<accession>A0A2S6ABT7</accession>
<dbReference type="AlphaFoldDB" id="A0A2S6ABT7"/>
<organism evidence="2 3">
    <name type="scientific">Nocardia nova</name>
    <dbReference type="NCBI Taxonomy" id="37330"/>
    <lineage>
        <taxon>Bacteria</taxon>
        <taxon>Bacillati</taxon>
        <taxon>Actinomycetota</taxon>
        <taxon>Actinomycetes</taxon>
        <taxon>Mycobacteriales</taxon>
        <taxon>Nocardiaceae</taxon>
        <taxon>Nocardia</taxon>
    </lineage>
</organism>
<comment type="caution">
    <text evidence="2">The sequence shown here is derived from an EMBL/GenBank/DDBJ whole genome shotgun (WGS) entry which is preliminary data.</text>
</comment>
<proteinExistence type="predicted"/>
<keyword evidence="3" id="KW-1185">Reference proteome</keyword>
<feature type="compositionally biased region" description="Basic and acidic residues" evidence="1">
    <location>
        <begin position="52"/>
        <end position="76"/>
    </location>
</feature>
<feature type="region of interest" description="Disordered" evidence="1">
    <location>
        <begin position="39"/>
        <end position="76"/>
    </location>
</feature>